<dbReference type="PRINTS" id="PR00298">
    <property type="entry name" value="CHAPERONIN60"/>
</dbReference>
<evidence type="ECO:0000256" key="9">
    <source>
        <dbReference type="RuleBase" id="RU000419"/>
    </source>
</evidence>
<comment type="subunit">
    <text evidence="7 9">Forms a cylinder of 14 subunits composed of two heptameric rings stacked back-to-back. Interacts with the co-chaperonin GroES.</text>
</comment>
<dbReference type="InterPro" id="IPR002423">
    <property type="entry name" value="Cpn60/GroEL/TCP-1"/>
</dbReference>
<dbReference type="Gene3D" id="3.30.260.10">
    <property type="entry name" value="TCP-1-like chaperonin intermediate domain"/>
    <property type="match status" value="1"/>
</dbReference>
<protein>
    <recommendedName>
        <fullName evidence="7">Chaperonin GroEL</fullName>
        <ecNumber evidence="7">5.6.1.7</ecNumber>
    </recommendedName>
    <alternativeName>
        <fullName evidence="7">60 kDa chaperonin</fullName>
    </alternativeName>
    <alternativeName>
        <fullName evidence="7">Chaperonin-60</fullName>
        <shortName evidence="7">Cpn60</shortName>
    </alternativeName>
</protein>
<dbReference type="EC" id="5.6.1.7" evidence="7"/>
<dbReference type="NCBIfam" id="NF000592">
    <property type="entry name" value="PRK00013.1"/>
    <property type="match status" value="1"/>
</dbReference>
<sequence>MAAKELIFNNDMRVKMANGVNTLANAVRLTLGPKGRNVVIERKFGAPLITKDGVSVAREIELKDKFENMGAQLVKKVAQDANDLAGDGTTTATVLAQAFIKEGLKVVNAGLNPMDVKRGIDKVVNATVTNLKALATPASDNRSIQQVATISANNDEEVGALIAQAMAKVGNNGVITIEDGTGFKDELVVVEGMQFDRGYLSPYFVNRADNATAEFESPYLLLVDGKLSSLREILGVLEAVNKQSKPLVIIAEDFDAEVLSGLVLNSARGILKVVAVKAPGFGDRRKAMLQDLGVLTNATVIEEQLGIDLSKAGVEVLGSAKRVVVSKDSTTIIDGAGAPEAIAQRVAAIKHELSLTTSEYDIEKLNERVAKLSGGVAVIKVGGATEVEMKEKKDRFEDALSATRAAVEEGVVPGGGVALIRSAANVKVEAENDDQAAGIRLALKVMQAPLRQIVENCGLEASVIIDKVAQGEKNFGFNGRTETYGDMLEMGILDPAKVTRVALEKAASIATLMLTTECMIVEEDEPEVATPAGMGAGYM</sequence>
<evidence type="ECO:0000256" key="6">
    <source>
        <dbReference type="ARBA" id="ARBA00023235"/>
    </source>
</evidence>
<feature type="binding site" evidence="7">
    <location>
        <begin position="87"/>
        <end position="91"/>
    </location>
    <ligand>
        <name>ATP</name>
        <dbReference type="ChEBI" id="CHEBI:30616"/>
    </ligand>
</feature>
<dbReference type="Pfam" id="PF00118">
    <property type="entry name" value="Cpn60_TCP1"/>
    <property type="match status" value="1"/>
</dbReference>
<feature type="binding site" evidence="7">
    <location>
        <position position="51"/>
    </location>
    <ligand>
        <name>ATP</name>
        <dbReference type="ChEBI" id="CHEBI:30616"/>
    </ligand>
</feature>
<dbReference type="SUPFAM" id="SSF48592">
    <property type="entry name" value="GroEL equatorial domain-like"/>
    <property type="match status" value="1"/>
</dbReference>
<dbReference type="RefSeq" id="WP_119530145.1">
    <property type="nucleotide sequence ID" value="NZ_JBHSSP010000023.1"/>
</dbReference>
<evidence type="ECO:0000313" key="10">
    <source>
        <dbReference type="EMBL" id="RIY40159.1"/>
    </source>
</evidence>
<dbReference type="GO" id="GO:0005524">
    <property type="term" value="F:ATP binding"/>
    <property type="evidence" value="ECO:0007669"/>
    <property type="project" value="UniProtKB-UniRule"/>
</dbReference>
<dbReference type="Gene3D" id="3.50.7.10">
    <property type="entry name" value="GroEL"/>
    <property type="match status" value="1"/>
</dbReference>
<comment type="similarity">
    <text evidence="1 7 8">Belongs to the chaperonin (HSP60) family.</text>
</comment>
<evidence type="ECO:0000256" key="4">
    <source>
        <dbReference type="ARBA" id="ARBA00022840"/>
    </source>
</evidence>
<dbReference type="GO" id="GO:0016853">
    <property type="term" value="F:isomerase activity"/>
    <property type="evidence" value="ECO:0007669"/>
    <property type="project" value="UniProtKB-KW"/>
</dbReference>
<keyword evidence="3 7" id="KW-0547">Nucleotide-binding</keyword>
<reference evidence="10 11" key="1">
    <citation type="submission" date="2017-08" db="EMBL/GenBank/DDBJ databases">
        <title>Reclassification of Bisgaard taxon 37 and 44.</title>
        <authorList>
            <person name="Christensen H."/>
        </authorList>
    </citation>
    <scope>NUCLEOTIDE SEQUENCE [LARGE SCALE GENOMIC DNA]</scope>
    <source>
        <strain evidence="10 11">111</strain>
    </source>
</reference>
<dbReference type="EMBL" id="NRJG01000018">
    <property type="protein sequence ID" value="RIY40159.1"/>
    <property type="molecule type" value="Genomic_DNA"/>
</dbReference>
<dbReference type="GO" id="GO:0051082">
    <property type="term" value="F:unfolded protein binding"/>
    <property type="evidence" value="ECO:0007669"/>
    <property type="project" value="UniProtKB-UniRule"/>
</dbReference>
<accession>A0A3A1YSC6</accession>
<dbReference type="InterPro" id="IPR027409">
    <property type="entry name" value="GroEL-like_apical_dom_sf"/>
</dbReference>
<evidence type="ECO:0000256" key="8">
    <source>
        <dbReference type="RuleBase" id="RU000418"/>
    </source>
</evidence>
<keyword evidence="4 7" id="KW-0067">ATP-binding</keyword>
<feature type="binding site" evidence="7">
    <location>
        <position position="494"/>
    </location>
    <ligand>
        <name>ATP</name>
        <dbReference type="ChEBI" id="CHEBI:30616"/>
    </ligand>
</feature>
<gene>
    <name evidence="7 10" type="primary">groL</name>
    <name evidence="7" type="synonym">groEL</name>
    <name evidence="10" type="ORF">CKF58_01090</name>
</gene>
<evidence type="ECO:0000256" key="3">
    <source>
        <dbReference type="ARBA" id="ARBA00022741"/>
    </source>
</evidence>
<organism evidence="10 11">
    <name type="scientific">Psittacicella hinzii</name>
    <dbReference type="NCBI Taxonomy" id="2028575"/>
    <lineage>
        <taxon>Bacteria</taxon>
        <taxon>Pseudomonadati</taxon>
        <taxon>Pseudomonadota</taxon>
        <taxon>Gammaproteobacteria</taxon>
        <taxon>Pasteurellales</taxon>
        <taxon>Psittacicellaceae</taxon>
        <taxon>Psittacicella</taxon>
    </lineage>
</organism>
<dbReference type="SUPFAM" id="SSF52029">
    <property type="entry name" value="GroEL apical domain-like"/>
    <property type="match status" value="1"/>
</dbReference>
<evidence type="ECO:0000313" key="11">
    <source>
        <dbReference type="Proteomes" id="UP000265916"/>
    </source>
</evidence>
<evidence type="ECO:0000256" key="1">
    <source>
        <dbReference type="ARBA" id="ARBA00006607"/>
    </source>
</evidence>
<dbReference type="InterPro" id="IPR027413">
    <property type="entry name" value="GROEL-like_equatorial_sf"/>
</dbReference>
<keyword evidence="11" id="KW-1185">Reference proteome</keyword>
<dbReference type="NCBIfam" id="NF009487">
    <property type="entry name" value="PRK12849.1"/>
    <property type="match status" value="1"/>
</dbReference>
<dbReference type="PROSITE" id="PS00296">
    <property type="entry name" value="CHAPERONINS_CPN60"/>
    <property type="match status" value="1"/>
</dbReference>
<dbReference type="OrthoDB" id="9766614at2"/>
<feature type="binding site" evidence="7">
    <location>
        <position position="415"/>
    </location>
    <ligand>
        <name>ATP</name>
        <dbReference type="ChEBI" id="CHEBI:30616"/>
    </ligand>
</feature>
<dbReference type="Proteomes" id="UP000265916">
    <property type="component" value="Unassembled WGS sequence"/>
</dbReference>
<evidence type="ECO:0000256" key="5">
    <source>
        <dbReference type="ARBA" id="ARBA00023186"/>
    </source>
</evidence>
<dbReference type="AlphaFoldDB" id="A0A3A1YSC6"/>
<keyword evidence="2 7" id="KW-0963">Cytoplasm</keyword>
<dbReference type="InterPro" id="IPR001844">
    <property type="entry name" value="Cpn60/GroEL"/>
</dbReference>
<comment type="subcellular location">
    <subcellularLocation>
        <location evidence="7">Cytoplasm</location>
    </subcellularLocation>
</comment>
<comment type="caution">
    <text evidence="7">Lacks conserved residue(s) required for the propagation of feature annotation.</text>
</comment>
<dbReference type="NCBIfam" id="NF009489">
    <property type="entry name" value="PRK12851.1"/>
    <property type="match status" value="1"/>
</dbReference>
<dbReference type="GO" id="GO:0042026">
    <property type="term" value="P:protein refolding"/>
    <property type="evidence" value="ECO:0007669"/>
    <property type="project" value="UniProtKB-UniRule"/>
</dbReference>
<keyword evidence="5 7" id="KW-0143">Chaperone</keyword>
<dbReference type="HAMAP" id="MF_00600">
    <property type="entry name" value="CH60"/>
    <property type="match status" value="1"/>
</dbReference>
<dbReference type="NCBIfam" id="NF009488">
    <property type="entry name" value="PRK12850.1"/>
    <property type="match status" value="1"/>
</dbReference>
<dbReference type="InterPro" id="IPR018370">
    <property type="entry name" value="Chaperonin_Cpn60_CS"/>
</dbReference>
<dbReference type="GO" id="GO:0140662">
    <property type="term" value="F:ATP-dependent protein folding chaperone"/>
    <property type="evidence" value="ECO:0007669"/>
    <property type="project" value="InterPro"/>
</dbReference>
<proteinExistence type="inferred from homology"/>
<dbReference type="CDD" id="cd03344">
    <property type="entry name" value="GroEL"/>
    <property type="match status" value="1"/>
</dbReference>
<dbReference type="GO" id="GO:0005737">
    <property type="term" value="C:cytoplasm"/>
    <property type="evidence" value="ECO:0007669"/>
    <property type="project" value="UniProtKB-SubCell"/>
</dbReference>
<dbReference type="SUPFAM" id="SSF54849">
    <property type="entry name" value="GroEL-intermediate domain like"/>
    <property type="match status" value="1"/>
</dbReference>
<evidence type="ECO:0000256" key="7">
    <source>
        <dbReference type="HAMAP-Rule" id="MF_00600"/>
    </source>
</evidence>
<evidence type="ECO:0000256" key="2">
    <source>
        <dbReference type="ARBA" id="ARBA00022490"/>
    </source>
</evidence>
<comment type="caution">
    <text evidence="10">The sequence shown here is derived from an EMBL/GenBank/DDBJ whole genome shotgun (WGS) entry which is preliminary data.</text>
</comment>
<dbReference type="Gene3D" id="1.10.560.10">
    <property type="entry name" value="GroEL-like equatorial domain"/>
    <property type="match status" value="1"/>
</dbReference>
<dbReference type="InterPro" id="IPR027410">
    <property type="entry name" value="TCP-1-like_intermed_sf"/>
</dbReference>
<comment type="function">
    <text evidence="7 9">Together with its co-chaperonin GroES, plays an essential role in assisting protein folding. The GroEL-GroES system forms a nano-cage that allows encapsulation of the non-native substrate proteins and provides a physical environment optimized to promote and accelerate protein folding.</text>
</comment>
<feature type="binding site" evidence="7">
    <location>
        <begin position="30"/>
        <end position="33"/>
    </location>
    <ligand>
        <name>ATP</name>
        <dbReference type="ChEBI" id="CHEBI:30616"/>
    </ligand>
</feature>
<keyword evidence="6 7" id="KW-0413">Isomerase</keyword>
<dbReference type="FunFam" id="3.50.7.10:FF:000001">
    <property type="entry name" value="60 kDa chaperonin"/>
    <property type="match status" value="1"/>
</dbReference>
<name>A0A3A1YSC6_9GAMM</name>
<dbReference type="NCBIfam" id="TIGR02348">
    <property type="entry name" value="GroEL"/>
    <property type="match status" value="1"/>
</dbReference>
<dbReference type="PANTHER" id="PTHR45633">
    <property type="entry name" value="60 KDA HEAT SHOCK PROTEIN, MITOCHONDRIAL"/>
    <property type="match status" value="1"/>
</dbReference>